<keyword evidence="3" id="KW-1185">Reference proteome</keyword>
<name>A0ABV2VYA0_9ACTN</name>
<feature type="region of interest" description="Disordered" evidence="1">
    <location>
        <begin position="69"/>
        <end position="103"/>
    </location>
</feature>
<protein>
    <submittedName>
        <fullName evidence="2">Uncharacterized protein</fullName>
    </submittedName>
</protein>
<evidence type="ECO:0000256" key="1">
    <source>
        <dbReference type="SAM" id="MobiDB-lite"/>
    </source>
</evidence>
<accession>A0ABV2VYA0</accession>
<evidence type="ECO:0000313" key="3">
    <source>
        <dbReference type="Proteomes" id="UP001550378"/>
    </source>
</evidence>
<proteinExistence type="predicted"/>
<sequence>MDATKVYERTENGTVTTVDRVAGLAEINAAMIGETRKTVRTMSSISRTDYAIEYKDGRSVRLALVDAPEAPAAEDEPTENVVSMRGGKVHSPTPGTPERDAFPLCRTGGSTNLGTRYRTLYAPLTCSTCLTYKQRREAARAGQ</sequence>
<dbReference type="RefSeq" id="WP_359658182.1">
    <property type="nucleotide sequence ID" value="NZ_JBEXZP010000290.1"/>
</dbReference>
<dbReference type="EMBL" id="JBEXZR010000002">
    <property type="protein sequence ID" value="MEU0706272.1"/>
    <property type="molecule type" value="Genomic_DNA"/>
</dbReference>
<evidence type="ECO:0000313" key="2">
    <source>
        <dbReference type="EMBL" id="MEU0706272.1"/>
    </source>
</evidence>
<reference evidence="2 3" key="1">
    <citation type="submission" date="2024-06" db="EMBL/GenBank/DDBJ databases">
        <title>The Natural Products Discovery Center: Release of the First 8490 Sequenced Strains for Exploring Actinobacteria Biosynthetic Diversity.</title>
        <authorList>
            <person name="Kalkreuter E."/>
            <person name="Kautsar S.A."/>
            <person name="Yang D."/>
            <person name="Bader C.D."/>
            <person name="Teijaro C.N."/>
            <person name="Fluegel L."/>
            <person name="Davis C.M."/>
            <person name="Simpson J.R."/>
            <person name="Lauterbach L."/>
            <person name="Steele A.D."/>
            <person name="Gui C."/>
            <person name="Meng S."/>
            <person name="Li G."/>
            <person name="Viehrig K."/>
            <person name="Ye F."/>
            <person name="Su P."/>
            <person name="Kiefer A.F."/>
            <person name="Nichols A."/>
            <person name="Cepeda A.J."/>
            <person name="Yan W."/>
            <person name="Fan B."/>
            <person name="Jiang Y."/>
            <person name="Adhikari A."/>
            <person name="Zheng C.-J."/>
            <person name="Schuster L."/>
            <person name="Cowan T.M."/>
            <person name="Smanski M.J."/>
            <person name="Chevrette M.G."/>
            <person name="De Carvalho L.P.S."/>
            <person name="Shen B."/>
        </authorList>
    </citation>
    <scope>NUCLEOTIDE SEQUENCE [LARGE SCALE GENOMIC DNA]</scope>
    <source>
        <strain evidence="2 3">NPDC006337</strain>
    </source>
</reference>
<gene>
    <name evidence="2" type="ORF">ABZ508_02685</name>
</gene>
<organism evidence="2 3">
    <name type="scientific">Streptomyces lavendulocolor</name>
    <dbReference type="NCBI Taxonomy" id="67316"/>
    <lineage>
        <taxon>Bacteria</taxon>
        <taxon>Bacillati</taxon>
        <taxon>Actinomycetota</taxon>
        <taxon>Actinomycetes</taxon>
        <taxon>Kitasatosporales</taxon>
        <taxon>Streptomycetaceae</taxon>
        <taxon>Streptomyces</taxon>
    </lineage>
</organism>
<dbReference type="Proteomes" id="UP001550378">
    <property type="component" value="Unassembled WGS sequence"/>
</dbReference>
<comment type="caution">
    <text evidence="2">The sequence shown here is derived from an EMBL/GenBank/DDBJ whole genome shotgun (WGS) entry which is preliminary data.</text>
</comment>